<evidence type="ECO:0000256" key="1">
    <source>
        <dbReference type="ARBA" id="ARBA00022679"/>
    </source>
</evidence>
<accession>A0A645HFV4</accession>
<comment type="caution">
    <text evidence="5">The sequence shown here is derived from an EMBL/GenBank/DDBJ whole genome shotgun (WGS) entry which is preliminary data.</text>
</comment>
<dbReference type="Pfam" id="PF01923">
    <property type="entry name" value="Cob_adeno_trans"/>
    <property type="match status" value="1"/>
</dbReference>
<dbReference type="InterPro" id="IPR036451">
    <property type="entry name" value="CblAdoTrfase-like_sf"/>
</dbReference>
<sequence>MSGQEKLIEDLDQVLKLLYEIMGCDVLNKPLVNEQILGLTHAEIREHSHNPMKFYKIKQMVLPNYSMGKIYAMLNQLRAAIREVEVCAAATFHNGKKYERMDIIETFNRLSSVLHIMICRYLAEEYSKH</sequence>
<organism evidence="5">
    <name type="scientific">bioreactor metagenome</name>
    <dbReference type="NCBI Taxonomy" id="1076179"/>
    <lineage>
        <taxon>unclassified sequences</taxon>
        <taxon>metagenomes</taxon>
        <taxon>ecological metagenomes</taxon>
    </lineage>
</organism>
<proteinExistence type="predicted"/>
<dbReference type="AlphaFoldDB" id="A0A645HFV4"/>
<dbReference type="GO" id="GO:0005524">
    <property type="term" value="F:ATP binding"/>
    <property type="evidence" value="ECO:0007669"/>
    <property type="project" value="UniProtKB-KW"/>
</dbReference>
<feature type="domain" description="Cobalamin adenosyltransferase-like" evidence="4">
    <location>
        <begin position="6"/>
        <end position="119"/>
    </location>
</feature>
<dbReference type="EMBL" id="VSSQ01092837">
    <property type="protein sequence ID" value="MPN37917.1"/>
    <property type="molecule type" value="Genomic_DNA"/>
</dbReference>
<evidence type="ECO:0000259" key="4">
    <source>
        <dbReference type="Pfam" id="PF01923"/>
    </source>
</evidence>
<dbReference type="Gene3D" id="1.20.1200.10">
    <property type="entry name" value="Cobalamin adenosyltransferase-like"/>
    <property type="match status" value="1"/>
</dbReference>
<reference evidence="5" key="1">
    <citation type="submission" date="2019-08" db="EMBL/GenBank/DDBJ databases">
        <authorList>
            <person name="Kucharzyk K."/>
            <person name="Murdoch R.W."/>
            <person name="Higgins S."/>
            <person name="Loffler F."/>
        </authorList>
    </citation>
    <scope>NUCLEOTIDE SEQUENCE</scope>
</reference>
<keyword evidence="3" id="KW-0067">ATP-binding</keyword>
<evidence type="ECO:0000313" key="5">
    <source>
        <dbReference type="EMBL" id="MPN37917.1"/>
    </source>
</evidence>
<protein>
    <recommendedName>
        <fullName evidence="4">Cobalamin adenosyltransferase-like domain-containing protein</fullName>
    </recommendedName>
</protein>
<evidence type="ECO:0000256" key="2">
    <source>
        <dbReference type="ARBA" id="ARBA00022741"/>
    </source>
</evidence>
<dbReference type="GO" id="GO:0016740">
    <property type="term" value="F:transferase activity"/>
    <property type="evidence" value="ECO:0007669"/>
    <property type="project" value="UniProtKB-KW"/>
</dbReference>
<gene>
    <name evidence="5" type="ORF">SDC9_185438</name>
</gene>
<dbReference type="InterPro" id="IPR016030">
    <property type="entry name" value="CblAdoTrfase-like"/>
</dbReference>
<evidence type="ECO:0000256" key="3">
    <source>
        <dbReference type="ARBA" id="ARBA00022840"/>
    </source>
</evidence>
<keyword evidence="1" id="KW-0808">Transferase</keyword>
<dbReference type="SUPFAM" id="SSF89028">
    <property type="entry name" value="Cobalamin adenosyltransferase-like"/>
    <property type="match status" value="1"/>
</dbReference>
<keyword evidence="2" id="KW-0547">Nucleotide-binding</keyword>
<name>A0A645HFV4_9ZZZZ</name>